<dbReference type="EMBL" id="BATM01000017">
    <property type="protein sequence ID" value="GAD79531.1"/>
    <property type="molecule type" value="Genomic_DNA"/>
</dbReference>
<gene>
    <name evidence="1" type="ORF">VEZ01S_17_00180</name>
</gene>
<reference evidence="1 2" key="1">
    <citation type="submission" date="2013-09" db="EMBL/GenBank/DDBJ databases">
        <title>Whole genome shotgun sequence of Vibrio ezurae NBRC 102218.</title>
        <authorList>
            <person name="Yoshida I."/>
            <person name="Hosoyama A."/>
            <person name="Numata M."/>
            <person name="Hashimoto M."/>
            <person name="Hosoyama Y."/>
            <person name="Tsuchikane K."/>
            <person name="Noguchi M."/>
            <person name="Hirakata S."/>
            <person name="Ichikawa N."/>
            <person name="Ohji S."/>
            <person name="Yamazoe A."/>
            <person name="Fujita N."/>
        </authorList>
    </citation>
    <scope>NUCLEOTIDE SEQUENCE [LARGE SCALE GENOMIC DNA]</scope>
    <source>
        <strain evidence="1 2">NBRC 102218</strain>
    </source>
</reference>
<comment type="caution">
    <text evidence="1">The sequence shown here is derived from an EMBL/GenBank/DDBJ whole genome shotgun (WGS) entry which is preliminary data.</text>
</comment>
<sequence length="79" mass="9058">MYEILIHSAYKHNELVELLNAELGDNLDGVIFCWAQTTSLFIEALNDITIEEAITVIQELLGDVKIELDPEDDEDEYME</sequence>
<proteinExistence type="predicted"/>
<evidence type="ECO:0000313" key="1">
    <source>
        <dbReference type="EMBL" id="GAD79531.1"/>
    </source>
</evidence>
<accession>U3AHX5</accession>
<evidence type="ECO:0000313" key="2">
    <source>
        <dbReference type="Proteomes" id="UP000016562"/>
    </source>
</evidence>
<dbReference type="Proteomes" id="UP000016562">
    <property type="component" value="Unassembled WGS sequence"/>
</dbReference>
<dbReference type="RefSeq" id="WP_021713240.1">
    <property type="nucleotide sequence ID" value="NZ_BATM01000017.1"/>
</dbReference>
<dbReference type="STRING" id="1219080.VEZ01S_17_00180"/>
<organism evidence="1 2">
    <name type="scientific">Vibrio ezurae NBRC 102218</name>
    <dbReference type="NCBI Taxonomy" id="1219080"/>
    <lineage>
        <taxon>Bacteria</taxon>
        <taxon>Pseudomonadati</taxon>
        <taxon>Pseudomonadota</taxon>
        <taxon>Gammaproteobacteria</taxon>
        <taxon>Vibrionales</taxon>
        <taxon>Vibrionaceae</taxon>
        <taxon>Vibrio</taxon>
    </lineage>
</organism>
<keyword evidence="2" id="KW-1185">Reference proteome</keyword>
<dbReference type="AlphaFoldDB" id="U3AHX5"/>
<protein>
    <submittedName>
        <fullName evidence="1">Uncharacterized protein</fullName>
    </submittedName>
</protein>
<name>U3AHX5_9VIBR</name>